<dbReference type="InterPro" id="IPR006186">
    <property type="entry name" value="Ser/Thr-sp_prot-phosphatase"/>
</dbReference>
<dbReference type="Gene3D" id="3.60.21.10">
    <property type="match status" value="2"/>
</dbReference>
<dbReference type="SUPFAM" id="SSF56300">
    <property type="entry name" value="Metallo-dependent phosphatases"/>
    <property type="match status" value="2"/>
</dbReference>
<evidence type="ECO:0000256" key="4">
    <source>
        <dbReference type="RuleBase" id="RU004273"/>
    </source>
</evidence>
<evidence type="ECO:0000313" key="6">
    <source>
        <dbReference type="EMBL" id="GKT15511.1"/>
    </source>
</evidence>
<dbReference type="PRINTS" id="PR00114">
    <property type="entry name" value="STPHPHTASE"/>
</dbReference>
<protein>
    <recommendedName>
        <fullName evidence="4">Serine/threonine-protein phosphatase</fullName>
        <ecNumber evidence="4">3.1.3.16</ecNumber>
    </recommendedName>
</protein>
<keyword evidence="2 4" id="KW-0378">Hydrolase</keyword>
<name>A0ABQ5JSK5_9EUKA</name>
<proteinExistence type="inferred from homology"/>
<accession>A0ABQ5JSK5</accession>
<organism evidence="6 7">
    <name type="scientific">Aduncisulcus paluster</name>
    <dbReference type="NCBI Taxonomy" id="2918883"/>
    <lineage>
        <taxon>Eukaryota</taxon>
        <taxon>Metamonada</taxon>
        <taxon>Carpediemonas-like organisms</taxon>
        <taxon>Aduncisulcus</taxon>
    </lineage>
</organism>
<reference evidence="6" key="1">
    <citation type="submission" date="2022-03" db="EMBL/GenBank/DDBJ databases">
        <title>Draft genome sequence of Aduncisulcus paluster, a free-living microaerophilic Fornicata.</title>
        <authorList>
            <person name="Yuyama I."/>
            <person name="Kume K."/>
            <person name="Tamura T."/>
            <person name="Inagaki Y."/>
            <person name="Hashimoto T."/>
        </authorList>
    </citation>
    <scope>NUCLEOTIDE SEQUENCE</scope>
    <source>
        <strain evidence="6">NY0171</strain>
    </source>
</reference>
<dbReference type="InterPro" id="IPR004843">
    <property type="entry name" value="Calcineurin-like_PHP"/>
</dbReference>
<gene>
    <name evidence="6" type="ORF">ADUPG1_010727</name>
</gene>
<evidence type="ECO:0000313" key="7">
    <source>
        <dbReference type="Proteomes" id="UP001057375"/>
    </source>
</evidence>
<dbReference type="InterPro" id="IPR047129">
    <property type="entry name" value="PPA2-like"/>
</dbReference>
<evidence type="ECO:0000256" key="1">
    <source>
        <dbReference type="ARBA" id="ARBA00022723"/>
    </source>
</evidence>
<keyword evidence="3" id="KW-0464">Manganese</keyword>
<keyword evidence="7" id="KW-1185">Reference proteome</keyword>
<evidence type="ECO:0000259" key="5">
    <source>
        <dbReference type="PROSITE" id="PS00125"/>
    </source>
</evidence>
<dbReference type="PANTHER" id="PTHR45619">
    <property type="entry name" value="SERINE/THREONINE-PROTEIN PHOSPHATASE PP2A-RELATED"/>
    <property type="match status" value="1"/>
</dbReference>
<dbReference type="InterPro" id="IPR029052">
    <property type="entry name" value="Metallo-depent_PP-like"/>
</dbReference>
<feature type="domain" description="Serine/threonine specific protein phosphatases" evidence="5">
    <location>
        <begin position="146"/>
        <end position="151"/>
    </location>
</feature>
<sequence>MGTGDLDKYIAKLERCELIDDGEVKNLCIKAREILSKEANIVMVDGAVTVCGDIHDDGEVKNLCIKAREILSKEANIVMVDGAVTVCGDIHGQFFDLKELFRVGGHCPHTNYVFLGDYVDRGSYSVETFLWLLALKVRYPSRMTLIRGNHESRQTTQVYGFYDESVRKYGTVKVWRYCTQVFDYLTLSALVSNSVFCVHGGLSPSISALDEIREINRVIDAPHDGAMSDLLWSDPDDVDGYAASTRGAGYLFGERIVKKFCDTNDLSLIARAHQLVMEGYKFMFDKKLVTVWSCGNYCYRCGNSAAIMELFCTGSGSVLNKYFKVFQAAPASDRNPPSRKVTPDYYLV</sequence>
<dbReference type="Proteomes" id="UP001057375">
    <property type="component" value="Unassembled WGS sequence"/>
</dbReference>
<dbReference type="EMBL" id="BQXS01011679">
    <property type="protein sequence ID" value="GKT15511.1"/>
    <property type="molecule type" value="Genomic_DNA"/>
</dbReference>
<comment type="caution">
    <text evidence="6">The sequence shown here is derived from an EMBL/GenBank/DDBJ whole genome shotgun (WGS) entry which is preliminary data.</text>
</comment>
<dbReference type="Pfam" id="PF00149">
    <property type="entry name" value="Metallophos"/>
    <property type="match status" value="1"/>
</dbReference>
<comment type="catalytic activity">
    <reaction evidence="4">
        <text>O-phospho-L-threonyl-[protein] + H2O = L-threonyl-[protein] + phosphate</text>
        <dbReference type="Rhea" id="RHEA:47004"/>
        <dbReference type="Rhea" id="RHEA-COMP:11060"/>
        <dbReference type="Rhea" id="RHEA-COMP:11605"/>
        <dbReference type="ChEBI" id="CHEBI:15377"/>
        <dbReference type="ChEBI" id="CHEBI:30013"/>
        <dbReference type="ChEBI" id="CHEBI:43474"/>
        <dbReference type="ChEBI" id="CHEBI:61977"/>
        <dbReference type="EC" id="3.1.3.16"/>
    </reaction>
</comment>
<evidence type="ECO:0000256" key="2">
    <source>
        <dbReference type="ARBA" id="ARBA00022801"/>
    </source>
</evidence>
<evidence type="ECO:0000256" key="3">
    <source>
        <dbReference type="ARBA" id="ARBA00023211"/>
    </source>
</evidence>
<dbReference type="PROSITE" id="PS00125">
    <property type="entry name" value="SER_THR_PHOSPHATASE"/>
    <property type="match status" value="1"/>
</dbReference>
<dbReference type="EC" id="3.1.3.16" evidence="4"/>
<comment type="similarity">
    <text evidence="4">Belongs to the PPP phosphatase family.</text>
</comment>
<keyword evidence="1" id="KW-0479">Metal-binding</keyword>
<dbReference type="CDD" id="cd07415">
    <property type="entry name" value="MPP_PP2A_PP4_PP6"/>
    <property type="match status" value="1"/>
</dbReference>
<dbReference type="SMART" id="SM00156">
    <property type="entry name" value="PP2Ac"/>
    <property type="match status" value="1"/>
</dbReference>